<dbReference type="GO" id="GO:0016787">
    <property type="term" value="F:hydrolase activity"/>
    <property type="evidence" value="ECO:0007669"/>
    <property type="project" value="UniProtKB-KW"/>
</dbReference>
<dbReference type="InterPro" id="IPR029058">
    <property type="entry name" value="AB_hydrolase_fold"/>
</dbReference>
<evidence type="ECO:0000259" key="3">
    <source>
        <dbReference type="Pfam" id="PF00561"/>
    </source>
</evidence>
<proteinExistence type="inferred from homology"/>
<dbReference type="EMBL" id="UOEW01000326">
    <property type="protein sequence ID" value="VAW41848.1"/>
    <property type="molecule type" value="Genomic_DNA"/>
</dbReference>
<keyword evidence="2" id="KW-0378">Hydrolase</keyword>
<comment type="similarity">
    <text evidence="1">Belongs to the AB hydrolase superfamily.</text>
</comment>
<gene>
    <name evidence="4" type="ORF">MNBD_GAMMA01-1865</name>
</gene>
<organism evidence="4">
    <name type="scientific">hydrothermal vent metagenome</name>
    <dbReference type="NCBI Taxonomy" id="652676"/>
    <lineage>
        <taxon>unclassified sequences</taxon>
        <taxon>metagenomes</taxon>
        <taxon>ecological metagenomes</taxon>
    </lineage>
</organism>
<feature type="domain" description="AB hydrolase-1" evidence="3">
    <location>
        <begin position="26"/>
        <end position="186"/>
    </location>
</feature>
<protein>
    <recommendedName>
        <fullName evidence="3">AB hydrolase-1 domain-containing protein</fullName>
    </recommendedName>
</protein>
<dbReference type="PANTHER" id="PTHR43798">
    <property type="entry name" value="MONOACYLGLYCEROL LIPASE"/>
    <property type="match status" value="1"/>
</dbReference>
<evidence type="ECO:0000256" key="2">
    <source>
        <dbReference type="ARBA" id="ARBA00022801"/>
    </source>
</evidence>
<name>A0A3B0VE02_9ZZZZ</name>
<dbReference type="Gene3D" id="3.40.50.1820">
    <property type="entry name" value="alpha/beta hydrolase"/>
    <property type="match status" value="1"/>
</dbReference>
<evidence type="ECO:0000313" key="4">
    <source>
        <dbReference type="EMBL" id="VAW41848.1"/>
    </source>
</evidence>
<accession>A0A3B0VE02</accession>
<dbReference type="GO" id="GO:0016020">
    <property type="term" value="C:membrane"/>
    <property type="evidence" value="ECO:0007669"/>
    <property type="project" value="TreeGrafter"/>
</dbReference>
<dbReference type="PANTHER" id="PTHR43798:SF14">
    <property type="entry name" value="SERINE HYDROLASE-LIKE PROTEIN DDB_G0286239"/>
    <property type="match status" value="1"/>
</dbReference>
<dbReference type="InterPro" id="IPR000073">
    <property type="entry name" value="AB_hydrolase_1"/>
</dbReference>
<dbReference type="AlphaFoldDB" id="A0A3B0VE02"/>
<dbReference type="Pfam" id="PF00561">
    <property type="entry name" value="Abhydrolase_1"/>
    <property type="match status" value="1"/>
</dbReference>
<sequence length="288" mass="32271">MKEITFDCSYGSIAGIVWGAGNNNKILALHGWLDNAASFSQLAPLLAKRGYEVVAIDFAGHGLSAHRAKGHFNHLTDYVLDVQNVLSLLDWQQPILLGHSMGAAIAHMYAVAYPELVAKLIMIENIGPVPAYKHGTAASDLKKALTQWQKYTSRHKNYYNNIDEALQARLQVTPMEASCLLPLVSRSLKKTPKGYHWRTDKRLRLQSMFRFSEDIIQDMLAADKPPTQLILAEPFTYALKYPTVSQRIAKLNATEYITIKGHHHLHMDQAQQVFSAISVFLTNTSETI</sequence>
<reference evidence="4" key="1">
    <citation type="submission" date="2018-06" db="EMBL/GenBank/DDBJ databases">
        <authorList>
            <person name="Zhirakovskaya E."/>
        </authorList>
    </citation>
    <scope>NUCLEOTIDE SEQUENCE</scope>
</reference>
<evidence type="ECO:0000256" key="1">
    <source>
        <dbReference type="ARBA" id="ARBA00008645"/>
    </source>
</evidence>
<dbReference type="SUPFAM" id="SSF53474">
    <property type="entry name" value="alpha/beta-Hydrolases"/>
    <property type="match status" value="1"/>
</dbReference>
<dbReference type="PRINTS" id="PR00111">
    <property type="entry name" value="ABHYDROLASE"/>
</dbReference>
<dbReference type="InterPro" id="IPR050266">
    <property type="entry name" value="AB_hydrolase_sf"/>
</dbReference>